<feature type="binding site" evidence="3">
    <location>
        <begin position="54"/>
        <end position="55"/>
    </location>
    <ligand>
        <name>phosphate</name>
        <dbReference type="ChEBI" id="CHEBI:43474"/>
    </ligand>
</feature>
<dbReference type="PANTHER" id="PTHR42679">
    <property type="entry name" value="S-METHYL-5'-THIOADENOSINE PHOSPHORYLASE"/>
    <property type="match status" value="1"/>
</dbReference>
<dbReference type="GO" id="GO:0017061">
    <property type="term" value="F:S-methyl-5-thioadenosine phosphorylase activity"/>
    <property type="evidence" value="ECO:0007669"/>
    <property type="project" value="InterPro"/>
</dbReference>
<dbReference type="GO" id="GO:0019509">
    <property type="term" value="P:L-methionine salvage from methylthioadenosine"/>
    <property type="evidence" value="ECO:0007669"/>
    <property type="project" value="TreeGrafter"/>
</dbReference>
<dbReference type="Gene3D" id="3.40.50.1580">
    <property type="entry name" value="Nucleoside phosphorylase domain"/>
    <property type="match status" value="1"/>
</dbReference>
<dbReference type="InterPro" id="IPR010044">
    <property type="entry name" value="MTAP"/>
</dbReference>
<comment type="pathway">
    <text evidence="3">Purine metabolism; purine nucleoside salvage.</text>
</comment>
<feature type="binding site" evidence="3">
    <location>
        <position position="189"/>
    </location>
    <ligand>
        <name>phosphate</name>
        <dbReference type="ChEBI" id="CHEBI:43474"/>
    </ligand>
</feature>
<feature type="binding site" evidence="3">
    <location>
        <begin position="212"/>
        <end position="214"/>
    </location>
    <ligand>
        <name>substrate</name>
    </ligand>
</feature>
<evidence type="ECO:0000256" key="2">
    <source>
        <dbReference type="ARBA" id="ARBA00022679"/>
    </source>
</evidence>
<keyword evidence="3" id="KW-0660">Purine salvage</keyword>
<dbReference type="HAMAP" id="MF_01963">
    <property type="entry name" value="MTAP"/>
    <property type="match status" value="1"/>
</dbReference>
<dbReference type="STRING" id="252474.B1A74_03725"/>
<dbReference type="InterPro" id="IPR035994">
    <property type="entry name" value="Nucleoside_phosphorylase_sf"/>
</dbReference>
<dbReference type="AlphaFoldDB" id="A0A1V3A1K1"/>
<comment type="miscellaneous">
    <text evidence="3">Although this enzyme belongs to the family of MTA phosphorylases based on sequence homology, it has been shown that conserved amino acid substitutions in the substrate binding pocket convert the substrate specificity of this enzyme from 6-aminopurines to 6-oxopurines.</text>
</comment>
<accession>A0A1V3A1K1</accession>
<dbReference type="Pfam" id="PF01048">
    <property type="entry name" value="PNP_UDP_1"/>
    <property type="match status" value="1"/>
</dbReference>
<evidence type="ECO:0000256" key="3">
    <source>
        <dbReference type="HAMAP-Rule" id="MF_01963"/>
    </source>
</evidence>
<dbReference type="NCBIfam" id="NF006599">
    <property type="entry name" value="PRK09136.1"/>
    <property type="match status" value="1"/>
</dbReference>
<dbReference type="UniPathway" id="UPA00606"/>
<comment type="catalytic activity">
    <reaction evidence="3">
        <text>S-methyl-5'-thioinosine + phosphate = 5-(methylsulfanyl)-alpha-D-ribose 1-phosphate + hypoxanthine</text>
        <dbReference type="Rhea" id="RHEA:30643"/>
        <dbReference type="ChEBI" id="CHEBI:17368"/>
        <dbReference type="ChEBI" id="CHEBI:43474"/>
        <dbReference type="ChEBI" id="CHEBI:48595"/>
        <dbReference type="ChEBI" id="CHEBI:58533"/>
        <dbReference type="EC" id="2.4.2.44"/>
    </reaction>
</comment>
<keyword evidence="2 3" id="KW-0808">Transferase</keyword>
<keyword evidence="6" id="KW-1185">Reference proteome</keyword>
<feature type="site" description="Important for substrate specificity" evidence="3">
    <location>
        <position position="170"/>
    </location>
</feature>
<comment type="function">
    <text evidence="3">Catalyzes the reversible phosphorylation of S-methyl-5'-thioinosine (MTI) to hypoxanthine and 5-methylthioribose-1-phosphate. Involved in the breakdown of S-methyl-5'-thioadenosine (MTA), a major by-product of polyamine biosynthesis. Catabolism of (MTA) occurs via deamination to MTI and phosphorolysis to hypoxanthine.</text>
</comment>
<dbReference type="SUPFAM" id="SSF53167">
    <property type="entry name" value="Purine and uridine phosphorylases"/>
    <property type="match status" value="1"/>
</dbReference>
<comment type="similarity">
    <text evidence="3">Belongs to the PNP/MTAP phosphorylase family. MTAP subfamily.</text>
</comment>
<keyword evidence="1 3" id="KW-0328">Glycosyltransferase</keyword>
<dbReference type="NCBIfam" id="TIGR01694">
    <property type="entry name" value="MTAP"/>
    <property type="match status" value="1"/>
</dbReference>
<dbReference type="EMBL" id="MUZR01000008">
    <property type="protein sequence ID" value="OOC10943.1"/>
    <property type="molecule type" value="Genomic_DNA"/>
</dbReference>
<evidence type="ECO:0000313" key="5">
    <source>
        <dbReference type="EMBL" id="OOC10943.1"/>
    </source>
</evidence>
<sequence>MTAPRLAIIGGTGLTRLKDLEITHRRVMHTPYGEPSGPLVFGHLNGIETVFLPRHGARHTIPPHQVNYRANIWALHNTGVEAAIAVAAVGGITECMQPGQLAIPDQIIDYTWSRANTYFEGGHLDEVTHVDMTWPYCPEVREKLLNAAGELELPVCEQGTYGATQGPRLETAAEIDRMERDGCDLVGMTGMPETALARELGLSYAACAVIANRAAGRSKGEITMDEIGRNLETGMEQVKRLLARVIASLD</sequence>
<comment type="subunit">
    <text evidence="3">Homotrimer.</text>
</comment>
<dbReference type="CDD" id="cd09010">
    <property type="entry name" value="MTAP_SsMTAPII_like_MTIP"/>
    <property type="match status" value="1"/>
</dbReference>
<gene>
    <name evidence="5" type="ORF">B1A74_03725</name>
</gene>
<evidence type="ECO:0000256" key="1">
    <source>
        <dbReference type="ARBA" id="ARBA00022676"/>
    </source>
</evidence>
<dbReference type="GO" id="GO:0006166">
    <property type="term" value="P:purine ribonucleoside salvage"/>
    <property type="evidence" value="ECO:0007669"/>
    <property type="project" value="UniProtKB-UniRule"/>
</dbReference>
<evidence type="ECO:0000313" key="6">
    <source>
        <dbReference type="Proteomes" id="UP000189177"/>
    </source>
</evidence>
<feature type="binding site" evidence="3">
    <location>
        <position position="12"/>
    </location>
    <ligand>
        <name>phosphate</name>
        <dbReference type="ChEBI" id="CHEBI:43474"/>
    </ligand>
</feature>
<dbReference type="RefSeq" id="WP_024328798.1">
    <property type="nucleotide sequence ID" value="NZ_MUZR01000008.1"/>
</dbReference>
<organism evidence="5 6">
    <name type="scientific">Thioalkalivibrio halophilus</name>
    <dbReference type="NCBI Taxonomy" id="252474"/>
    <lineage>
        <taxon>Bacteria</taxon>
        <taxon>Pseudomonadati</taxon>
        <taxon>Pseudomonadota</taxon>
        <taxon>Gammaproteobacteria</taxon>
        <taxon>Chromatiales</taxon>
        <taxon>Ectothiorhodospiraceae</taxon>
        <taxon>Thioalkalivibrio</taxon>
    </lineage>
</organism>
<comment type="caution">
    <text evidence="3">Lacks conserved residue(s) required for the propagation of feature annotation.</text>
</comment>
<reference evidence="5 6" key="1">
    <citation type="submission" date="2017-02" db="EMBL/GenBank/DDBJ databases">
        <title>Genomic diversity within the haloalkaliphilic genus Thioalkalivibrio.</title>
        <authorList>
            <person name="Ahn A.-C."/>
            <person name="Meier-Kolthoff J."/>
            <person name="Overmars L."/>
            <person name="Richter M."/>
            <person name="Woyke T."/>
            <person name="Sorokin D.Y."/>
            <person name="Muyzer G."/>
        </authorList>
    </citation>
    <scope>NUCLEOTIDE SEQUENCE [LARGE SCALE GENOMIC DNA]</scope>
    <source>
        <strain evidence="5 6">HL17</strain>
    </source>
</reference>
<protein>
    <recommendedName>
        <fullName evidence="3">Probable S-methyl-5'-thioinosine phosphorylase</fullName>
        <ecNumber evidence="3">2.4.2.44</ecNumber>
    </recommendedName>
    <alternativeName>
        <fullName evidence="3">5'-methylthioinosine phosphorylase</fullName>
        <shortName evidence="3">MTI phosphorylase</shortName>
        <shortName evidence="3">MTIP</shortName>
    </alternativeName>
</protein>
<dbReference type="OrthoDB" id="1523230at2"/>
<feature type="domain" description="Nucleoside phosphorylase" evidence="4">
    <location>
        <begin position="5"/>
        <end position="247"/>
    </location>
</feature>
<dbReference type="GO" id="GO:0005829">
    <property type="term" value="C:cytosol"/>
    <property type="evidence" value="ECO:0007669"/>
    <property type="project" value="TreeGrafter"/>
</dbReference>
<dbReference type="EC" id="2.4.2.44" evidence="3"/>
<evidence type="ECO:0000259" key="4">
    <source>
        <dbReference type="Pfam" id="PF01048"/>
    </source>
</evidence>
<proteinExistence type="inferred from homology"/>
<dbReference type="PANTHER" id="PTHR42679:SF2">
    <property type="entry name" value="S-METHYL-5'-THIOADENOSINE PHOSPHORYLASE"/>
    <property type="match status" value="1"/>
</dbReference>
<dbReference type="InterPro" id="IPR000845">
    <property type="entry name" value="Nucleoside_phosphorylase_d"/>
</dbReference>
<dbReference type="Proteomes" id="UP000189177">
    <property type="component" value="Unassembled WGS sequence"/>
</dbReference>
<feature type="site" description="Important for substrate specificity" evidence="3">
    <location>
        <position position="224"/>
    </location>
</feature>
<feature type="binding site" evidence="3">
    <location>
        <position position="188"/>
    </location>
    <ligand>
        <name>substrate</name>
    </ligand>
</feature>
<comment type="caution">
    <text evidence="5">The sequence shown here is derived from an EMBL/GenBank/DDBJ whole genome shotgun (WGS) entry which is preliminary data.</text>
</comment>
<name>A0A1V3A1K1_9GAMM</name>